<dbReference type="EMBL" id="MDYM01000018">
    <property type="protein sequence ID" value="OQD61129.1"/>
    <property type="molecule type" value="Genomic_DNA"/>
</dbReference>
<dbReference type="InterPro" id="IPR050231">
    <property type="entry name" value="Iron_ascorbate_oxido_reductase"/>
</dbReference>
<evidence type="ECO:0000259" key="2">
    <source>
        <dbReference type="PROSITE" id="PS51471"/>
    </source>
</evidence>
<dbReference type="SUPFAM" id="SSF56601">
    <property type="entry name" value="beta-lactamase/transpeptidase-like"/>
    <property type="match status" value="1"/>
</dbReference>
<feature type="domain" description="Fe2OG dioxygenase" evidence="2">
    <location>
        <begin position="183"/>
        <end position="290"/>
    </location>
</feature>
<dbReference type="InterPro" id="IPR021860">
    <property type="entry name" value="Peptidase_S12_Pab87-rel_C"/>
</dbReference>
<dbReference type="InterPro" id="IPR012338">
    <property type="entry name" value="Beta-lactam/transpept-like"/>
</dbReference>
<dbReference type="InterPro" id="IPR027443">
    <property type="entry name" value="IPNS-like_sf"/>
</dbReference>
<dbReference type="Pfam" id="PF14226">
    <property type="entry name" value="DIOX_N"/>
    <property type="match status" value="1"/>
</dbReference>
<dbReference type="Pfam" id="PF03171">
    <property type="entry name" value="2OG-FeII_Oxy"/>
    <property type="match status" value="1"/>
</dbReference>
<keyword evidence="4" id="KW-1185">Reference proteome</keyword>
<dbReference type="Pfam" id="PF11954">
    <property type="entry name" value="DUF3471"/>
    <property type="match status" value="1"/>
</dbReference>
<proteinExistence type="inferred from homology"/>
<dbReference type="InterPro" id="IPR005123">
    <property type="entry name" value="Oxoglu/Fe-dep_dioxygenase_dom"/>
</dbReference>
<name>A0A1V6N8Z4_PENPO</name>
<dbReference type="Gene3D" id="2.60.120.330">
    <property type="entry name" value="B-lactam Antibiotic, Isopenicillin N Synthase, Chain"/>
    <property type="match status" value="1"/>
</dbReference>
<dbReference type="STRING" id="60169.A0A1V6N8Z4"/>
<dbReference type="InterPro" id="IPR001466">
    <property type="entry name" value="Beta-lactam-related"/>
</dbReference>
<organism evidence="3 4">
    <name type="scientific">Penicillium polonicum</name>
    <dbReference type="NCBI Taxonomy" id="60169"/>
    <lineage>
        <taxon>Eukaryota</taxon>
        <taxon>Fungi</taxon>
        <taxon>Dikarya</taxon>
        <taxon>Ascomycota</taxon>
        <taxon>Pezizomycotina</taxon>
        <taxon>Eurotiomycetes</taxon>
        <taxon>Eurotiomycetidae</taxon>
        <taxon>Eurotiales</taxon>
        <taxon>Aspergillaceae</taxon>
        <taxon>Penicillium</taxon>
    </lineage>
</organism>
<dbReference type="SUPFAM" id="SSF51197">
    <property type="entry name" value="Clavaminate synthase-like"/>
    <property type="match status" value="1"/>
</dbReference>
<dbReference type="Proteomes" id="UP000191408">
    <property type="component" value="Unassembled WGS sequence"/>
</dbReference>
<dbReference type="Pfam" id="PF00144">
    <property type="entry name" value="Beta-lactamase"/>
    <property type="match status" value="1"/>
</dbReference>
<evidence type="ECO:0000313" key="3">
    <source>
        <dbReference type="EMBL" id="OQD61129.1"/>
    </source>
</evidence>
<gene>
    <name evidence="3" type="ORF">PENPOL_c018G07789</name>
</gene>
<dbReference type="PROSITE" id="PS51471">
    <property type="entry name" value="FE2OG_OXY"/>
    <property type="match status" value="1"/>
</dbReference>
<comment type="caution">
    <text evidence="3">The sequence shown here is derived from an EMBL/GenBank/DDBJ whole genome shotgun (WGS) entry which is preliminary data.</text>
</comment>
<evidence type="ECO:0000256" key="1">
    <source>
        <dbReference type="ARBA" id="ARBA00008056"/>
    </source>
</evidence>
<comment type="similarity">
    <text evidence="1">Belongs to the iron/ascorbate-dependent oxidoreductase family.</text>
</comment>
<reference evidence="4" key="1">
    <citation type="journal article" date="2017" name="Nat. Microbiol.">
        <title>Global analysis of biosynthetic gene clusters reveals vast potential of secondary metabolite production in Penicillium species.</title>
        <authorList>
            <person name="Nielsen J.C."/>
            <person name="Grijseels S."/>
            <person name="Prigent S."/>
            <person name="Ji B."/>
            <person name="Dainat J."/>
            <person name="Nielsen K.F."/>
            <person name="Frisvad J.C."/>
            <person name="Workman M."/>
            <person name="Nielsen J."/>
        </authorList>
    </citation>
    <scope>NUCLEOTIDE SEQUENCE [LARGE SCALE GENOMIC DNA]</scope>
    <source>
        <strain evidence="4">IBT 4502</strain>
    </source>
</reference>
<protein>
    <recommendedName>
        <fullName evidence="2">Fe2OG dioxygenase domain-containing protein</fullName>
    </recommendedName>
</protein>
<dbReference type="InterPro" id="IPR026992">
    <property type="entry name" value="DIOX_N"/>
</dbReference>
<dbReference type="Gene3D" id="2.40.128.600">
    <property type="match status" value="1"/>
</dbReference>
<dbReference type="PANTHER" id="PTHR47990">
    <property type="entry name" value="2-OXOGLUTARATE (2OG) AND FE(II)-DEPENDENT OXYGENASE SUPERFAMILY PROTEIN-RELATED"/>
    <property type="match status" value="1"/>
</dbReference>
<dbReference type="InterPro" id="IPR044861">
    <property type="entry name" value="IPNS-like_FE2OG_OXY"/>
</dbReference>
<sequence length="879" mass="99301">MSVDAAVVKNEDKYIPTIDLRDYFDAYSEEKRAKVIEQVRTACLEHGFFQVEGHGVPVESQRRMFAACKALFDLPLEKKRRISLYKYSWRRGYEGPGEQQANDPHHGDFERDAKEGFFVGKELPLDQVDFGKGPNVWPPDLAENDFHRPVMEYYEHARKVGFKVMELLAVSLGHPPSILKDFTTDAAMFLKLLRYPAHTWTDTRKFGSGQHTDYGGITILLQDPGQDGLEVWHEATQQWVELPALEDKFVINLGDMVQRWTGGEYKSTLHRVINKTGGERYAVPAFWHGDLDAKNPLDPNDTSDETVLEFIKKKFYKGGTSSTIERLQKLSRSIEQICEIEGVPGVSIGVLDHGETLWTESFGFRDKSKTAHPDVNTQYSIGHITMSMVAAGVGKLVDDGKLQWTTLLREIIPEIDHTGVYWTHTATIADILAHRCGLDGEVATLLADGGNGDIQPCLEEFLKAIDRIPRPLPHRESWLMSPWGYTIAAHIIEHISGQSLHEYLQDQVFRPLGMTSTTLRPSFEGSNNVAEPHASLSNGHACPLEFQPNFANTLFEGSRGAYSTVSDLLVWTKETLAASQNTAASANTVLKQIPHIISNHIAMKNPSLLERSYGFGWARTQLPGVVGLLGGNSGFWEMSEQPIFGAGNQSRLMIYHQGGGPGYSSFVAIFPETQSAVVVLMNTTAVSDAADWISRLLIEGLFDFAKPTDYVRLAEEGKRRTIERFATLHNRLAEERIQGAPPLPLKCYVGKYENKDYKYRLEVTLSPESESNLMISFRDLDSQPYPLRHYHDHVFEWSMSFDGVRKSGRYDITDPSYYRIRFEIYPDNRASRIIWNIHDASVPGGLTFEWKDERLAEAWRAVHAGMNDFISNTMHRICY</sequence>
<dbReference type="Gene3D" id="3.40.710.10">
    <property type="entry name" value="DD-peptidase/beta-lactamase superfamily"/>
    <property type="match status" value="1"/>
</dbReference>
<dbReference type="GO" id="GO:0044283">
    <property type="term" value="P:small molecule biosynthetic process"/>
    <property type="evidence" value="ECO:0007669"/>
    <property type="project" value="UniProtKB-ARBA"/>
</dbReference>
<evidence type="ECO:0000313" key="4">
    <source>
        <dbReference type="Proteomes" id="UP000191408"/>
    </source>
</evidence>
<accession>A0A1V6N8Z4</accession>
<dbReference type="OrthoDB" id="5946976at2759"/>
<dbReference type="AlphaFoldDB" id="A0A1V6N8Z4"/>